<name>A0A4Y5Z6J4_9GAMM</name>
<proteinExistence type="predicted"/>
<keyword evidence="1" id="KW-0812">Transmembrane</keyword>
<dbReference type="AlphaFoldDB" id="A0A4Y5Z6J4"/>
<feature type="transmembrane region" description="Helical" evidence="1">
    <location>
        <begin position="177"/>
        <end position="195"/>
    </location>
</feature>
<feature type="transmembrane region" description="Helical" evidence="1">
    <location>
        <begin position="37"/>
        <end position="60"/>
    </location>
</feature>
<gene>
    <name evidence="2" type="ORF">FIV34_11875</name>
</gene>
<evidence type="ECO:0000313" key="3">
    <source>
        <dbReference type="Proteomes" id="UP000316093"/>
    </source>
</evidence>
<dbReference type="KEGG" id="lpy:FIV34_11875"/>
<protein>
    <submittedName>
        <fullName evidence="2">Uncharacterized protein</fullName>
    </submittedName>
</protein>
<accession>A0A4Y5Z6J4</accession>
<feature type="transmembrane region" description="Helical" evidence="1">
    <location>
        <begin position="144"/>
        <end position="165"/>
    </location>
</feature>
<feature type="transmembrane region" description="Helical" evidence="1">
    <location>
        <begin position="80"/>
        <end position="104"/>
    </location>
</feature>
<sequence length="274" mass="29267">MQGRQTREDTRIAAWTRRQRYRDHDELIDAVLRSLRALPAIGAGLIGASAIATIVGAFYLQAFLEALGAGWAMDFVPYATMLRTGALAISLVTLATIFCLIWAARHPGGWVVNSKVFWGVMVAVLAVLMLRSVNPAWAAAGKRILDITLPFGVSLLFGMVATLVISTRPRNAEHRSIAVGFGVILVLSALFVLPWQQGQLDAMGLLNNGPTQSHPLACAGDDATPWHLVRPMGTSVLLARISDHHLSTVRLAAGESVVILGAASPAAPCPASRH</sequence>
<reference evidence="2 3" key="1">
    <citation type="submission" date="2019-06" db="EMBL/GenBank/DDBJ databases">
        <title>A complete genome sequence for Luteibacter pinisoli MAH-14.</title>
        <authorList>
            <person name="Baltrus D.A."/>
        </authorList>
    </citation>
    <scope>NUCLEOTIDE SEQUENCE [LARGE SCALE GENOMIC DNA]</scope>
    <source>
        <strain evidence="2 3">MAH-14</strain>
    </source>
</reference>
<keyword evidence="3" id="KW-1185">Reference proteome</keyword>
<dbReference type="Proteomes" id="UP000316093">
    <property type="component" value="Chromosome"/>
</dbReference>
<dbReference type="EMBL" id="CP041046">
    <property type="protein sequence ID" value="QDE39858.1"/>
    <property type="molecule type" value="Genomic_DNA"/>
</dbReference>
<evidence type="ECO:0000256" key="1">
    <source>
        <dbReference type="SAM" id="Phobius"/>
    </source>
</evidence>
<feature type="transmembrane region" description="Helical" evidence="1">
    <location>
        <begin position="116"/>
        <end position="138"/>
    </location>
</feature>
<dbReference type="OrthoDB" id="9814523at2"/>
<keyword evidence="1" id="KW-1133">Transmembrane helix</keyword>
<keyword evidence="1" id="KW-0472">Membrane</keyword>
<dbReference type="RefSeq" id="WP_139983001.1">
    <property type="nucleotide sequence ID" value="NZ_CP041046.1"/>
</dbReference>
<organism evidence="2 3">
    <name type="scientific">Luteibacter pinisoli</name>
    <dbReference type="NCBI Taxonomy" id="2589080"/>
    <lineage>
        <taxon>Bacteria</taxon>
        <taxon>Pseudomonadati</taxon>
        <taxon>Pseudomonadota</taxon>
        <taxon>Gammaproteobacteria</taxon>
        <taxon>Lysobacterales</taxon>
        <taxon>Rhodanobacteraceae</taxon>
        <taxon>Luteibacter</taxon>
    </lineage>
</organism>
<evidence type="ECO:0000313" key="2">
    <source>
        <dbReference type="EMBL" id="QDE39858.1"/>
    </source>
</evidence>